<dbReference type="GeneID" id="4394227"/>
<gene>
    <name evidence="1" type="ORF">CHGG_07399</name>
</gene>
<sequence>MTVSGAMAVSGAMTFQHKYQQEGFMWRIQQKYFLHRGLNTKEVVELAWQARWEQQRAGQQSTTRQRVLNRRIADEDPPALLFTDKALMRHEGLTKAQSSLLSQARIGDIGLRDYLFRVKVPEVRTPYCECGRGRETVEHLVVWCPDPPLQRPWDGREIRSHRDLQTVLRGAGQKAGARNSGWGGLEGPEAGKGPPFFCIPAYAALGGHTNLKIYKQILDHHEEIDNPCERAKAAESSNKSTPCTERYGPNHYTPSEMLCNTCHSAWFANSYSEGWEKKWKPWLDGSKWNANLHSQIKLLKESYNNRIEGDLARWEAENVSFAIYASYSATLDELWTAAQPKLNMFWDAADQSHPPPAENTSS</sequence>
<dbReference type="HOGENOM" id="CLU_765041_0_0_1"/>
<dbReference type="EMBL" id="CH408033">
    <property type="protein sequence ID" value="EAQ86146.1"/>
    <property type="molecule type" value="Genomic_DNA"/>
</dbReference>
<dbReference type="RefSeq" id="XP_001225055.1">
    <property type="nucleotide sequence ID" value="XM_001225054.1"/>
</dbReference>
<accession>Q2GXA5</accession>
<organism evidence="1 2">
    <name type="scientific">Chaetomium globosum (strain ATCC 6205 / CBS 148.51 / DSM 1962 / NBRC 6347 / NRRL 1970)</name>
    <name type="common">Soil fungus</name>
    <dbReference type="NCBI Taxonomy" id="306901"/>
    <lineage>
        <taxon>Eukaryota</taxon>
        <taxon>Fungi</taxon>
        <taxon>Dikarya</taxon>
        <taxon>Ascomycota</taxon>
        <taxon>Pezizomycotina</taxon>
        <taxon>Sordariomycetes</taxon>
        <taxon>Sordariomycetidae</taxon>
        <taxon>Sordariales</taxon>
        <taxon>Chaetomiaceae</taxon>
        <taxon>Chaetomium</taxon>
    </lineage>
</organism>
<dbReference type="OrthoDB" id="5082906at2759"/>
<keyword evidence="2" id="KW-1185">Reference proteome</keyword>
<dbReference type="AlphaFoldDB" id="Q2GXA5"/>
<dbReference type="Proteomes" id="UP000001056">
    <property type="component" value="Unassembled WGS sequence"/>
</dbReference>
<dbReference type="InParanoid" id="Q2GXA5"/>
<name>Q2GXA5_CHAGB</name>
<reference evidence="2" key="1">
    <citation type="journal article" date="2015" name="Genome Announc.">
        <title>Draft genome sequence of the cellulolytic fungus Chaetomium globosum.</title>
        <authorList>
            <person name="Cuomo C.A."/>
            <person name="Untereiner W.A."/>
            <person name="Ma L.-J."/>
            <person name="Grabherr M."/>
            <person name="Birren B.W."/>
        </authorList>
    </citation>
    <scope>NUCLEOTIDE SEQUENCE [LARGE SCALE GENOMIC DNA]</scope>
    <source>
        <strain evidence="2">ATCC 6205 / CBS 148.51 / DSM 1962 / NBRC 6347 / NRRL 1970</strain>
    </source>
</reference>
<evidence type="ECO:0000313" key="1">
    <source>
        <dbReference type="EMBL" id="EAQ86146.1"/>
    </source>
</evidence>
<dbReference type="VEuPathDB" id="FungiDB:CHGG_07399"/>
<protein>
    <submittedName>
        <fullName evidence="1">Uncharacterized protein</fullName>
    </submittedName>
</protein>
<evidence type="ECO:0000313" key="2">
    <source>
        <dbReference type="Proteomes" id="UP000001056"/>
    </source>
</evidence>
<proteinExistence type="predicted"/>